<dbReference type="STRING" id="37293.ENSANAP00000029930"/>
<dbReference type="Ensembl" id="ENSANAT00000047960.1">
    <property type="protein sequence ID" value="ENSANAP00000029930.1"/>
    <property type="gene ID" value="ENSANAG00000032737.1"/>
</dbReference>
<dbReference type="PANTHER" id="PTHR12365:SF9">
    <property type="entry name" value="PROTEIN SPROUTY HOMOLOG 3"/>
    <property type="match status" value="1"/>
</dbReference>
<dbReference type="OMA" id="CQNHTNT"/>
<feature type="compositionally biased region" description="Polar residues" evidence="2">
    <location>
        <begin position="86"/>
        <end position="101"/>
    </location>
</feature>
<dbReference type="InterPro" id="IPR051192">
    <property type="entry name" value="Sprouty_domain"/>
</dbReference>
<reference evidence="3" key="1">
    <citation type="submission" date="2025-08" db="UniProtKB">
        <authorList>
            <consortium name="Ensembl"/>
        </authorList>
    </citation>
    <scope>IDENTIFICATION</scope>
</reference>
<reference evidence="3" key="2">
    <citation type="submission" date="2025-09" db="UniProtKB">
        <authorList>
            <consortium name="Ensembl"/>
        </authorList>
    </citation>
    <scope>IDENTIFICATION</scope>
</reference>
<keyword evidence="4" id="KW-1185">Reference proteome</keyword>
<dbReference type="PROSITE" id="PS51227">
    <property type="entry name" value="SPR"/>
    <property type="match status" value="1"/>
</dbReference>
<dbReference type="Proteomes" id="UP000233020">
    <property type="component" value="Unplaced"/>
</dbReference>
<dbReference type="InterPro" id="IPR007875">
    <property type="entry name" value="Sprouty"/>
</dbReference>
<accession>A0A2K5E9U3</accession>
<dbReference type="AlphaFoldDB" id="A0A2K5E9U3"/>
<dbReference type="GO" id="GO:0046580">
    <property type="term" value="P:negative regulation of Ras protein signal transduction"/>
    <property type="evidence" value="ECO:0007669"/>
    <property type="project" value="TreeGrafter"/>
</dbReference>
<feature type="region of interest" description="Disordered" evidence="2">
    <location>
        <begin position="26"/>
        <end position="52"/>
    </location>
</feature>
<sequence length="273" mass="29356">MDILPIEQLCSAHASNEYVERPPATCRQAVGSPSRPAQTQKADWSLAPRPASLPRSVTQCHLSQSSLASSVSHSPTASDQRLLGSMTPSPSGQSTVRTQQPGVGPPPKADGALKGEAEPPAGHPSEHVFICEECGRCKCVPCTAARPLPSCWLCHQRCLCSAESLLDYGTCLCCVKAVFYHCSADDEDTCADEPCSCGPGSCWVRWAAMSLITLFLPCVCCYLPTRGCLHLCQRGYDTLRRPGCRCTTHTNTVCRKISSSARAPFPRAQEKSV</sequence>
<evidence type="ECO:0000256" key="1">
    <source>
        <dbReference type="ARBA" id="ARBA00010964"/>
    </source>
</evidence>
<organism evidence="3 4">
    <name type="scientific">Aotus nancymaae</name>
    <name type="common">Ma's night monkey</name>
    <dbReference type="NCBI Taxonomy" id="37293"/>
    <lineage>
        <taxon>Eukaryota</taxon>
        <taxon>Metazoa</taxon>
        <taxon>Chordata</taxon>
        <taxon>Craniata</taxon>
        <taxon>Vertebrata</taxon>
        <taxon>Euteleostomi</taxon>
        <taxon>Mammalia</taxon>
        <taxon>Eutheria</taxon>
        <taxon>Euarchontoglires</taxon>
        <taxon>Primates</taxon>
        <taxon>Haplorrhini</taxon>
        <taxon>Platyrrhini</taxon>
        <taxon>Aotidae</taxon>
        <taxon>Aotus</taxon>
    </lineage>
</organism>
<dbReference type="GO" id="GO:0048513">
    <property type="term" value="P:animal organ development"/>
    <property type="evidence" value="ECO:0007669"/>
    <property type="project" value="TreeGrafter"/>
</dbReference>
<dbReference type="GO" id="GO:0016020">
    <property type="term" value="C:membrane"/>
    <property type="evidence" value="ECO:0007669"/>
    <property type="project" value="InterPro"/>
</dbReference>
<dbReference type="GO" id="GO:0005829">
    <property type="term" value="C:cytosol"/>
    <property type="evidence" value="ECO:0007669"/>
    <property type="project" value="TreeGrafter"/>
</dbReference>
<proteinExistence type="inferred from homology"/>
<evidence type="ECO:0000256" key="2">
    <source>
        <dbReference type="SAM" id="MobiDB-lite"/>
    </source>
</evidence>
<dbReference type="GO" id="GO:0043409">
    <property type="term" value="P:negative regulation of MAPK cascade"/>
    <property type="evidence" value="ECO:0007669"/>
    <property type="project" value="Ensembl"/>
</dbReference>
<dbReference type="GeneTree" id="ENSGT00950000183055"/>
<evidence type="ECO:0000313" key="3">
    <source>
        <dbReference type="Ensembl" id="ENSANAP00000029930.1"/>
    </source>
</evidence>
<feature type="region of interest" description="Disordered" evidence="2">
    <location>
        <begin position="64"/>
        <end position="121"/>
    </location>
</feature>
<feature type="compositionally biased region" description="Low complexity" evidence="2">
    <location>
        <begin position="64"/>
        <end position="78"/>
    </location>
</feature>
<dbReference type="PANTHER" id="PTHR12365">
    <property type="entry name" value="SPROUTY"/>
    <property type="match status" value="1"/>
</dbReference>
<dbReference type="GO" id="GO:0040037">
    <property type="term" value="P:negative regulation of fibroblast growth factor receptor signaling pathway"/>
    <property type="evidence" value="ECO:0007669"/>
    <property type="project" value="TreeGrafter"/>
</dbReference>
<protein>
    <submittedName>
        <fullName evidence="3">Sprouty RTK signaling antagonist 3</fullName>
    </submittedName>
</protein>
<evidence type="ECO:0000313" key="4">
    <source>
        <dbReference type="Proteomes" id="UP000233020"/>
    </source>
</evidence>
<name>A0A2K5E9U3_AOTNA</name>
<dbReference type="Pfam" id="PF05210">
    <property type="entry name" value="Sprouty"/>
    <property type="match status" value="1"/>
</dbReference>
<dbReference type="OrthoDB" id="10038884at2759"/>
<comment type="similarity">
    <text evidence="1">Belongs to the sprouty family.</text>
</comment>
<gene>
    <name evidence="3" type="primary">SPRY3</name>
</gene>